<dbReference type="Pfam" id="PF16916">
    <property type="entry name" value="ZT_dimer"/>
    <property type="match status" value="1"/>
</dbReference>
<dbReference type="GO" id="GO:0015086">
    <property type="term" value="F:cadmium ion transmembrane transporter activity"/>
    <property type="evidence" value="ECO:0007669"/>
    <property type="project" value="TreeGrafter"/>
</dbReference>
<dbReference type="InterPro" id="IPR002524">
    <property type="entry name" value="Cation_efflux"/>
</dbReference>
<dbReference type="AlphaFoldDB" id="A0A7C4NUF9"/>
<comment type="caution">
    <text evidence="10">The sequence shown here is derived from an EMBL/GenBank/DDBJ whole genome shotgun (WGS) entry which is preliminary data.</text>
</comment>
<evidence type="ECO:0000256" key="5">
    <source>
        <dbReference type="ARBA" id="ARBA00022989"/>
    </source>
</evidence>
<feature type="transmembrane region" description="Helical" evidence="7">
    <location>
        <begin position="150"/>
        <end position="173"/>
    </location>
</feature>
<sequence length="304" mass="34698">MNSNISTFKSKAIRLTLLSFFVSILIFVFKLTAFFITKSVAIYSDAMESIINIISAFIAFLGSKIALKPPDEKYPYGYTKLEYFISIIEAFFILFASISILWKVYQQFLYPKPFINLNIGVFLILITIVLNSFLSYYIHRQGKIENSPILISHASHLFTDVLTTAGVIIGVYIAHFSKLLVLDSIIGLIIGINILYLGYRIIKNSITALLDISLPKEKIDSIQRIIENTIKNSSYGTYIIHDIHDFKTRRAGRKGFVEFHLTVSGDMPVREAHNLCDELEKKIIEKFPELSVTIHIEPEEEKKK</sequence>
<evidence type="ECO:0000259" key="8">
    <source>
        <dbReference type="Pfam" id="PF01545"/>
    </source>
</evidence>
<organism evidence="10">
    <name type="scientific">Thermodesulfobacterium geofontis</name>
    <dbReference type="NCBI Taxonomy" id="1295609"/>
    <lineage>
        <taxon>Bacteria</taxon>
        <taxon>Pseudomonadati</taxon>
        <taxon>Thermodesulfobacteriota</taxon>
        <taxon>Thermodesulfobacteria</taxon>
        <taxon>Thermodesulfobacteriales</taxon>
        <taxon>Thermodesulfobacteriaceae</taxon>
        <taxon>Thermodesulfobacterium</taxon>
    </lineage>
</organism>
<evidence type="ECO:0000256" key="7">
    <source>
        <dbReference type="SAM" id="Phobius"/>
    </source>
</evidence>
<dbReference type="NCBIfam" id="TIGR01297">
    <property type="entry name" value="CDF"/>
    <property type="match status" value="1"/>
</dbReference>
<dbReference type="Gene3D" id="1.20.1510.10">
    <property type="entry name" value="Cation efflux protein transmembrane domain"/>
    <property type="match status" value="1"/>
</dbReference>
<keyword evidence="5 7" id="KW-1133">Transmembrane helix</keyword>
<feature type="transmembrane region" description="Helical" evidence="7">
    <location>
        <begin position="42"/>
        <end position="62"/>
    </location>
</feature>
<gene>
    <name evidence="10" type="ORF">ENT66_05635</name>
</gene>
<reference evidence="10" key="1">
    <citation type="journal article" date="2020" name="mSystems">
        <title>Genome- and Community-Level Interaction Insights into Carbon Utilization and Element Cycling Functions of Hydrothermarchaeota in Hydrothermal Sediment.</title>
        <authorList>
            <person name="Zhou Z."/>
            <person name="Liu Y."/>
            <person name="Xu W."/>
            <person name="Pan J."/>
            <person name="Luo Z.H."/>
            <person name="Li M."/>
        </authorList>
    </citation>
    <scope>NUCLEOTIDE SEQUENCE [LARGE SCALE GENOMIC DNA]</scope>
    <source>
        <strain evidence="10">SpSt-6</strain>
    </source>
</reference>
<feature type="transmembrane region" description="Helical" evidence="7">
    <location>
        <begin position="179"/>
        <end position="199"/>
    </location>
</feature>
<dbReference type="SUPFAM" id="SSF161111">
    <property type="entry name" value="Cation efflux protein transmembrane domain-like"/>
    <property type="match status" value="1"/>
</dbReference>
<accession>A0A7C4NUF9</accession>
<keyword evidence="3" id="KW-0813">Transport</keyword>
<feature type="domain" description="Cation efflux protein transmembrane" evidence="8">
    <location>
        <begin position="17"/>
        <end position="210"/>
    </location>
</feature>
<dbReference type="GO" id="GO:0015093">
    <property type="term" value="F:ferrous iron transmembrane transporter activity"/>
    <property type="evidence" value="ECO:0007669"/>
    <property type="project" value="TreeGrafter"/>
</dbReference>
<dbReference type="Pfam" id="PF01545">
    <property type="entry name" value="Cation_efflux"/>
    <property type="match status" value="1"/>
</dbReference>
<feature type="domain" description="Cation efflux protein cytoplasmic" evidence="9">
    <location>
        <begin position="228"/>
        <end position="299"/>
    </location>
</feature>
<evidence type="ECO:0000256" key="6">
    <source>
        <dbReference type="ARBA" id="ARBA00023136"/>
    </source>
</evidence>
<dbReference type="PANTHER" id="PTHR43840">
    <property type="entry name" value="MITOCHONDRIAL METAL TRANSPORTER 1-RELATED"/>
    <property type="match status" value="1"/>
</dbReference>
<dbReference type="GO" id="GO:0006882">
    <property type="term" value="P:intracellular zinc ion homeostasis"/>
    <property type="evidence" value="ECO:0007669"/>
    <property type="project" value="TreeGrafter"/>
</dbReference>
<dbReference type="InterPro" id="IPR058533">
    <property type="entry name" value="Cation_efflux_TM"/>
</dbReference>
<proteinExistence type="inferred from homology"/>
<dbReference type="InterPro" id="IPR036837">
    <property type="entry name" value="Cation_efflux_CTD_sf"/>
</dbReference>
<protein>
    <submittedName>
        <fullName evidence="10">Cation transporter</fullName>
    </submittedName>
</protein>
<feature type="transmembrane region" description="Helical" evidence="7">
    <location>
        <begin position="12"/>
        <end position="36"/>
    </location>
</feature>
<dbReference type="PANTHER" id="PTHR43840:SF15">
    <property type="entry name" value="MITOCHONDRIAL METAL TRANSPORTER 1-RELATED"/>
    <property type="match status" value="1"/>
</dbReference>
<comment type="subcellular location">
    <subcellularLocation>
        <location evidence="1">Membrane</location>
        <topology evidence="1">Multi-pass membrane protein</topology>
    </subcellularLocation>
</comment>
<evidence type="ECO:0000313" key="10">
    <source>
        <dbReference type="EMBL" id="HGQ85802.1"/>
    </source>
</evidence>
<dbReference type="GO" id="GO:0005886">
    <property type="term" value="C:plasma membrane"/>
    <property type="evidence" value="ECO:0007669"/>
    <property type="project" value="TreeGrafter"/>
</dbReference>
<dbReference type="GO" id="GO:0015341">
    <property type="term" value="F:zinc efflux antiporter activity"/>
    <property type="evidence" value="ECO:0007669"/>
    <property type="project" value="TreeGrafter"/>
</dbReference>
<dbReference type="InterPro" id="IPR027470">
    <property type="entry name" value="Cation_efflux_CTD"/>
</dbReference>
<evidence type="ECO:0000256" key="2">
    <source>
        <dbReference type="ARBA" id="ARBA00008114"/>
    </source>
</evidence>
<dbReference type="InterPro" id="IPR027469">
    <property type="entry name" value="Cation_efflux_TMD_sf"/>
</dbReference>
<evidence type="ECO:0000256" key="3">
    <source>
        <dbReference type="ARBA" id="ARBA00022448"/>
    </source>
</evidence>
<keyword evidence="4 7" id="KW-0812">Transmembrane</keyword>
<feature type="transmembrane region" description="Helical" evidence="7">
    <location>
        <begin position="83"/>
        <end position="102"/>
    </location>
</feature>
<evidence type="ECO:0000256" key="1">
    <source>
        <dbReference type="ARBA" id="ARBA00004141"/>
    </source>
</evidence>
<evidence type="ECO:0000259" key="9">
    <source>
        <dbReference type="Pfam" id="PF16916"/>
    </source>
</evidence>
<keyword evidence="6 7" id="KW-0472">Membrane</keyword>
<comment type="similarity">
    <text evidence="2">Belongs to the cation diffusion facilitator (CDF) transporter (TC 2.A.4) family.</text>
</comment>
<dbReference type="EMBL" id="DSZN01000094">
    <property type="protein sequence ID" value="HGQ85802.1"/>
    <property type="molecule type" value="Genomic_DNA"/>
</dbReference>
<dbReference type="Gene3D" id="3.30.70.1350">
    <property type="entry name" value="Cation efflux protein, cytoplasmic domain"/>
    <property type="match status" value="1"/>
</dbReference>
<dbReference type="InterPro" id="IPR050291">
    <property type="entry name" value="CDF_Transporter"/>
</dbReference>
<evidence type="ECO:0000256" key="4">
    <source>
        <dbReference type="ARBA" id="ARBA00022692"/>
    </source>
</evidence>
<dbReference type="SUPFAM" id="SSF160240">
    <property type="entry name" value="Cation efflux protein cytoplasmic domain-like"/>
    <property type="match status" value="1"/>
</dbReference>
<name>A0A7C4NUF9_9BACT</name>
<feature type="transmembrane region" description="Helical" evidence="7">
    <location>
        <begin position="114"/>
        <end position="138"/>
    </location>
</feature>